<accession>A0ABU0Z210</accession>
<evidence type="ECO:0000256" key="5">
    <source>
        <dbReference type="SAM" id="MobiDB-lite"/>
    </source>
</evidence>
<dbReference type="InterPro" id="IPR031705">
    <property type="entry name" value="Glyco_hydro_36_C"/>
</dbReference>
<dbReference type="GO" id="GO:0004557">
    <property type="term" value="F:alpha-galactosidase activity"/>
    <property type="evidence" value="ECO:0007669"/>
    <property type="project" value="UniProtKB-EC"/>
</dbReference>
<evidence type="ECO:0000256" key="4">
    <source>
        <dbReference type="ARBA" id="ARBA00023295"/>
    </source>
</evidence>
<dbReference type="Gene3D" id="2.60.40.1180">
    <property type="entry name" value="Golgi alpha-mannosidase II"/>
    <property type="match status" value="1"/>
</dbReference>
<dbReference type="InterPro" id="IPR000111">
    <property type="entry name" value="Glyco_hydro_27/36_CS"/>
</dbReference>
<feature type="region of interest" description="Disordered" evidence="5">
    <location>
        <begin position="181"/>
        <end position="200"/>
    </location>
</feature>
<keyword evidence="9" id="KW-1185">Reference proteome</keyword>
<dbReference type="PROSITE" id="PS00512">
    <property type="entry name" value="ALPHA_GALACTOSIDASE"/>
    <property type="match status" value="1"/>
</dbReference>
<evidence type="ECO:0000256" key="3">
    <source>
        <dbReference type="ARBA" id="ARBA00022801"/>
    </source>
</evidence>
<dbReference type="Pfam" id="PF02065">
    <property type="entry name" value="Melibiase"/>
    <property type="match status" value="1"/>
</dbReference>
<evidence type="ECO:0000259" key="7">
    <source>
        <dbReference type="Pfam" id="PF16875"/>
    </source>
</evidence>
<comment type="catalytic activity">
    <reaction evidence="1">
        <text>Hydrolysis of terminal, non-reducing alpha-D-galactose residues in alpha-D-galactosides, including galactose oligosaccharides, galactomannans and galactolipids.</text>
        <dbReference type="EC" id="3.2.1.22"/>
    </reaction>
</comment>
<feature type="domain" description="Glycosyl hydrolase family 36 C-terminal" evidence="6">
    <location>
        <begin position="617"/>
        <end position="708"/>
    </location>
</feature>
<organism evidence="8 9">
    <name type="scientific">Microbacterium psychrotolerans</name>
    <dbReference type="NCBI Taxonomy" id="3068321"/>
    <lineage>
        <taxon>Bacteria</taxon>
        <taxon>Bacillati</taxon>
        <taxon>Actinomycetota</taxon>
        <taxon>Actinomycetes</taxon>
        <taxon>Micrococcales</taxon>
        <taxon>Microbacteriaceae</taxon>
        <taxon>Microbacterium</taxon>
    </lineage>
</organism>
<comment type="caution">
    <text evidence="8">The sequence shown here is derived from an EMBL/GenBank/DDBJ whole genome shotgun (WGS) entry which is preliminary data.</text>
</comment>
<sequence length="711" mass="77518">MTSGFIRLENEGVGVIVDARGAGLPRVLHWGAAVGRITDADAEALARALSRQTPPGTLDAAGQLSLSPQEADGWSGRPGMQLRRDGVVHHARWVVTGVEADDTSLSVSAQDAASALRLSVTIRIERGGVVWVQHALTHEGESDAEAVDVDWLEATLPVPSTTDTLLTFDGRWTREKRPVVTPMPAGATVRQSRRGRPGHDSPVAAIAAIGAPRWDDGALWGVHLAWSSDLTTRVDRVTDAVTLIGAGELLRPGEVRLTPGDEYLAPRAAFVHTTAGLDGFAHRVHTWLRARPQHPSAPRPLVLNTWEAVYFDHDPARLAALAERAAGVGIERFVLDDGWFQGRRDDSTSLGDWTVDRSVWPEGLGPLADRVHELGLQFGLWFEPEMISLDSDVARAHPDWLLHNPRHLDHDVALSWRGQYVMDLANPDAYAHVFSQIDALVTELGIDFIKWDHNRDLVESVHAGRPGGHAQTTAVYALLAALKSAHPSLEIESCSSGGARTDLGILDVTDRVWASDSNDPVERQDIQRWTGLLLPPELVGAHVGPTTSHSSGRTTALSYRMATSLMGSAGFEWDILSCDADEAATITRFAALYKELRHIVHSGRVLHPELRDPAWRVTAFVGADAAVVVVATVASLEDARAERLRLAGLDPDRRYRVRVRREIGAAEYGWIAPEWFTEGEIELPGSLLAEVGLQLPTLWPLQAFVLHLEAL</sequence>
<name>A0ABU0Z210_9MICO</name>
<dbReference type="Pfam" id="PF16874">
    <property type="entry name" value="Glyco_hydro_36C"/>
    <property type="match status" value="1"/>
</dbReference>
<dbReference type="RefSeq" id="WP_308868166.1">
    <property type="nucleotide sequence ID" value="NZ_JAVFWO010000003.1"/>
</dbReference>
<dbReference type="Gene3D" id="3.20.20.70">
    <property type="entry name" value="Aldolase class I"/>
    <property type="match status" value="1"/>
</dbReference>
<evidence type="ECO:0000313" key="8">
    <source>
        <dbReference type="EMBL" id="MDQ7878618.1"/>
    </source>
</evidence>
<dbReference type="InterPro" id="IPR017853">
    <property type="entry name" value="GH"/>
</dbReference>
<dbReference type="PANTHER" id="PTHR43053:SF3">
    <property type="entry name" value="ALPHA-GALACTOSIDASE C-RELATED"/>
    <property type="match status" value="1"/>
</dbReference>
<dbReference type="EMBL" id="JAVFWO010000003">
    <property type="protein sequence ID" value="MDQ7878618.1"/>
    <property type="molecule type" value="Genomic_DNA"/>
</dbReference>
<dbReference type="PRINTS" id="PR00743">
    <property type="entry name" value="GLHYDRLASE36"/>
</dbReference>
<dbReference type="InterPro" id="IPR038417">
    <property type="entry name" value="Alpga-gal_N_sf"/>
</dbReference>
<keyword evidence="3 8" id="KW-0378">Hydrolase</keyword>
<dbReference type="SUPFAM" id="SSF51445">
    <property type="entry name" value="(Trans)glycosidases"/>
    <property type="match status" value="1"/>
</dbReference>
<evidence type="ECO:0000256" key="2">
    <source>
        <dbReference type="ARBA" id="ARBA00012755"/>
    </source>
</evidence>
<reference evidence="8 9" key="1">
    <citation type="submission" date="2023-08" db="EMBL/GenBank/DDBJ databases">
        <title>Microbacterium psychrotolerans sp. nov., a psychrotolerant bacterium isolated from soil in Heilongjiang Province, China.</title>
        <authorList>
            <person name="An P."/>
            <person name="Zhao D."/>
            <person name="Xiang H."/>
        </authorList>
    </citation>
    <scope>NUCLEOTIDE SEQUENCE [LARGE SCALE GENOMIC DNA]</scope>
    <source>
        <strain evidence="8 9">QXD-8</strain>
    </source>
</reference>
<dbReference type="EC" id="3.2.1.22" evidence="2"/>
<dbReference type="Proteomes" id="UP001235133">
    <property type="component" value="Unassembled WGS sequence"/>
</dbReference>
<proteinExistence type="predicted"/>
<dbReference type="InterPro" id="IPR002252">
    <property type="entry name" value="Glyco_hydro_36"/>
</dbReference>
<dbReference type="InterPro" id="IPR013780">
    <property type="entry name" value="Glyco_hydro_b"/>
</dbReference>
<evidence type="ECO:0000256" key="1">
    <source>
        <dbReference type="ARBA" id="ARBA00001255"/>
    </source>
</evidence>
<gene>
    <name evidence="8" type="ORF">Q9R08_11575</name>
</gene>
<evidence type="ECO:0000259" key="6">
    <source>
        <dbReference type="Pfam" id="PF16874"/>
    </source>
</evidence>
<feature type="domain" description="Glycosyl hydrolase family 36 N-terminal" evidence="7">
    <location>
        <begin position="23"/>
        <end position="257"/>
    </location>
</feature>
<dbReference type="Gene3D" id="2.70.98.60">
    <property type="entry name" value="alpha-galactosidase from lactobacil brevis"/>
    <property type="match status" value="1"/>
</dbReference>
<evidence type="ECO:0000313" key="9">
    <source>
        <dbReference type="Proteomes" id="UP001235133"/>
    </source>
</evidence>
<dbReference type="InterPro" id="IPR031704">
    <property type="entry name" value="Glyco_hydro_36_N"/>
</dbReference>
<dbReference type="InterPro" id="IPR013785">
    <property type="entry name" value="Aldolase_TIM"/>
</dbReference>
<dbReference type="PANTHER" id="PTHR43053">
    <property type="entry name" value="GLYCOSIDASE FAMILY 31"/>
    <property type="match status" value="1"/>
</dbReference>
<protein>
    <recommendedName>
        <fullName evidence="2">alpha-galactosidase</fullName>
        <ecNumber evidence="2">3.2.1.22</ecNumber>
    </recommendedName>
</protein>
<dbReference type="CDD" id="cd14791">
    <property type="entry name" value="GH36"/>
    <property type="match status" value="1"/>
</dbReference>
<dbReference type="InterPro" id="IPR050985">
    <property type="entry name" value="Alpha-glycosidase_related"/>
</dbReference>
<dbReference type="Pfam" id="PF16875">
    <property type="entry name" value="Glyco_hydro_36N"/>
    <property type="match status" value="1"/>
</dbReference>
<keyword evidence="4 8" id="KW-0326">Glycosidase</keyword>